<name>A0A6G0YN93_APHCR</name>
<comment type="caution">
    <text evidence="1">The sequence shown here is derived from an EMBL/GenBank/DDBJ whole genome shotgun (WGS) entry which is preliminary data.</text>
</comment>
<gene>
    <name evidence="1" type="ORF">FWK35_00019530</name>
</gene>
<protein>
    <submittedName>
        <fullName evidence="1">Uncharacterized protein</fullName>
    </submittedName>
</protein>
<reference evidence="1 2" key="1">
    <citation type="submission" date="2019-08" db="EMBL/GenBank/DDBJ databases">
        <title>Whole genome of Aphis craccivora.</title>
        <authorList>
            <person name="Voronova N.V."/>
            <person name="Shulinski R.S."/>
            <person name="Bandarenka Y.V."/>
            <person name="Zhorov D.G."/>
            <person name="Warner D."/>
        </authorList>
    </citation>
    <scope>NUCLEOTIDE SEQUENCE [LARGE SCALE GENOMIC DNA]</scope>
    <source>
        <strain evidence="1">180601</strain>
        <tissue evidence="1">Whole Body</tissue>
    </source>
</reference>
<accession>A0A6G0YN93</accession>
<dbReference type="Proteomes" id="UP000478052">
    <property type="component" value="Unassembled WGS sequence"/>
</dbReference>
<organism evidence="1 2">
    <name type="scientific">Aphis craccivora</name>
    <name type="common">Cowpea aphid</name>
    <dbReference type="NCBI Taxonomy" id="307492"/>
    <lineage>
        <taxon>Eukaryota</taxon>
        <taxon>Metazoa</taxon>
        <taxon>Ecdysozoa</taxon>
        <taxon>Arthropoda</taxon>
        <taxon>Hexapoda</taxon>
        <taxon>Insecta</taxon>
        <taxon>Pterygota</taxon>
        <taxon>Neoptera</taxon>
        <taxon>Paraneoptera</taxon>
        <taxon>Hemiptera</taxon>
        <taxon>Sternorrhyncha</taxon>
        <taxon>Aphidomorpha</taxon>
        <taxon>Aphidoidea</taxon>
        <taxon>Aphididae</taxon>
        <taxon>Aphidini</taxon>
        <taxon>Aphis</taxon>
        <taxon>Aphis</taxon>
    </lineage>
</organism>
<dbReference type="AlphaFoldDB" id="A0A6G0YN93"/>
<keyword evidence="2" id="KW-1185">Reference proteome</keyword>
<evidence type="ECO:0000313" key="1">
    <source>
        <dbReference type="EMBL" id="KAF0758802.1"/>
    </source>
</evidence>
<dbReference type="EMBL" id="VUJU01003195">
    <property type="protein sequence ID" value="KAF0758802.1"/>
    <property type="molecule type" value="Genomic_DNA"/>
</dbReference>
<proteinExistence type="predicted"/>
<sequence>MASILMSGSVMNTHENWCRSVIDSLDLEVNHIKLAFGLPPPTNVLWMYHTLQKLHSSFNTPMVQRGCPENQEACEDSLKKSHGFWRRTKKRLSNIFRAVCCNGCAIDNKEFLIRCRFYFNRRMIQ</sequence>
<evidence type="ECO:0000313" key="2">
    <source>
        <dbReference type="Proteomes" id="UP000478052"/>
    </source>
</evidence>